<keyword evidence="3" id="KW-1185">Reference proteome</keyword>
<dbReference type="Proteomes" id="UP000275267">
    <property type="component" value="Unassembled WGS sequence"/>
</dbReference>
<gene>
    <name evidence="2" type="ORF">C2845_PM15G01350</name>
</gene>
<dbReference type="GO" id="GO:0031380">
    <property type="term" value="C:nuclear RNA-directed RNA polymerase complex"/>
    <property type="evidence" value="ECO:0007669"/>
    <property type="project" value="TreeGrafter"/>
</dbReference>
<dbReference type="OrthoDB" id="629151at2759"/>
<accession>A0A3L6Q717</accession>
<dbReference type="GO" id="GO:0030422">
    <property type="term" value="P:siRNA processing"/>
    <property type="evidence" value="ECO:0007669"/>
    <property type="project" value="TreeGrafter"/>
</dbReference>
<protein>
    <submittedName>
        <fullName evidence="2">Uncharacterized protein</fullName>
    </submittedName>
</protein>
<reference evidence="3" key="1">
    <citation type="journal article" date="2019" name="Nat. Commun.">
        <title>The genome of broomcorn millet.</title>
        <authorList>
            <person name="Zou C."/>
            <person name="Miki D."/>
            <person name="Li D."/>
            <person name="Tang Q."/>
            <person name="Xiao L."/>
            <person name="Rajput S."/>
            <person name="Deng P."/>
            <person name="Jia W."/>
            <person name="Huang R."/>
            <person name="Zhang M."/>
            <person name="Sun Y."/>
            <person name="Hu J."/>
            <person name="Fu X."/>
            <person name="Schnable P.S."/>
            <person name="Li F."/>
            <person name="Zhang H."/>
            <person name="Feng B."/>
            <person name="Zhu X."/>
            <person name="Liu R."/>
            <person name="Schnable J.C."/>
            <person name="Zhu J.-K."/>
            <person name="Zhang H."/>
        </authorList>
    </citation>
    <scope>NUCLEOTIDE SEQUENCE [LARGE SCALE GENOMIC DNA]</scope>
</reference>
<feature type="compositionally biased region" description="Basic and acidic residues" evidence="1">
    <location>
        <begin position="1"/>
        <end position="26"/>
    </location>
</feature>
<evidence type="ECO:0000313" key="2">
    <source>
        <dbReference type="EMBL" id="RLM73910.1"/>
    </source>
</evidence>
<name>A0A3L6Q717_PANMI</name>
<dbReference type="InterPro" id="IPR007855">
    <property type="entry name" value="RDRP"/>
</dbReference>
<feature type="region of interest" description="Disordered" evidence="1">
    <location>
        <begin position="1"/>
        <end position="45"/>
    </location>
</feature>
<feature type="compositionally biased region" description="Basic residues" evidence="1">
    <location>
        <begin position="110"/>
        <end position="133"/>
    </location>
</feature>
<sequence length="411" mass="45918">MASTEHQRGGSHEDAAGLPPCDERRRPASLQIRPELPPQGLYARDDKPLKICSSGLVGYEKGKKRRNLLDKENADLGLAEFLEESRPVSGGASTAGGGGGARAARAKAGAGRRRTGAPRARGARRSTRGSRLRRIGRSQREVRTLTGYIVTVARQEAFALNAQAVPTAESAACSSSAPYLRDESVHGPQYHNDVQMEEISSDLSNHCMVMDESQGQEGSPVMMAVDNPSDCISRRDWNQDCIEVDNIVPGMASQPDAYALWNKMEDEAVLTMDYIKWLKLLSIAHFESEIWSRFGRKNFQASYRPPSDRPKNLDSDPSKAKVYHCDIEIRGDSKFLILKGPYLENKRTHLQKVLGDDNVLVVKFMVPSDNNADFYRQHYHKIAEDVVLGLRRYCFFGYKDGKKEKKKKDDE</sequence>
<dbReference type="EMBL" id="PQIB02000013">
    <property type="protein sequence ID" value="RLM73910.1"/>
    <property type="molecule type" value="Genomic_DNA"/>
</dbReference>
<comment type="caution">
    <text evidence="2">The sequence shown here is derived from an EMBL/GenBank/DDBJ whole genome shotgun (WGS) entry which is preliminary data.</text>
</comment>
<evidence type="ECO:0000313" key="3">
    <source>
        <dbReference type="Proteomes" id="UP000275267"/>
    </source>
</evidence>
<evidence type="ECO:0000256" key="1">
    <source>
        <dbReference type="SAM" id="MobiDB-lite"/>
    </source>
</evidence>
<dbReference type="STRING" id="4540.A0A3L6Q717"/>
<dbReference type="AlphaFoldDB" id="A0A3L6Q717"/>
<organism evidence="2 3">
    <name type="scientific">Panicum miliaceum</name>
    <name type="common">Proso millet</name>
    <name type="synonym">Broomcorn millet</name>
    <dbReference type="NCBI Taxonomy" id="4540"/>
    <lineage>
        <taxon>Eukaryota</taxon>
        <taxon>Viridiplantae</taxon>
        <taxon>Streptophyta</taxon>
        <taxon>Embryophyta</taxon>
        <taxon>Tracheophyta</taxon>
        <taxon>Spermatophyta</taxon>
        <taxon>Magnoliopsida</taxon>
        <taxon>Liliopsida</taxon>
        <taxon>Poales</taxon>
        <taxon>Poaceae</taxon>
        <taxon>PACMAD clade</taxon>
        <taxon>Panicoideae</taxon>
        <taxon>Panicodae</taxon>
        <taxon>Paniceae</taxon>
        <taxon>Panicinae</taxon>
        <taxon>Panicum</taxon>
        <taxon>Panicum sect. Panicum</taxon>
    </lineage>
</organism>
<feature type="region of interest" description="Disordered" evidence="1">
    <location>
        <begin position="85"/>
        <end position="133"/>
    </location>
</feature>
<dbReference type="GO" id="GO:0003968">
    <property type="term" value="F:RNA-directed RNA polymerase activity"/>
    <property type="evidence" value="ECO:0007669"/>
    <property type="project" value="InterPro"/>
</dbReference>
<dbReference type="PANTHER" id="PTHR23079:SF55">
    <property type="entry name" value="RNA-DIRECTED RNA POLYMERASE"/>
    <property type="match status" value="1"/>
</dbReference>
<dbReference type="PANTHER" id="PTHR23079">
    <property type="entry name" value="RNA-DEPENDENT RNA POLYMERASE"/>
    <property type="match status" value="1"/>
</dbReference>
<proteinExistence type="predicted"/>